<evidence type="ECO:0000256" key="4">
    <source>
        <dbReference type="ARBA" id="ARBA00023136"/>
    </source>
</evidence>
<evidence type="ECO:0000256" key="3">
    <source>
        <dbReference type="ARBA" id="ARBA00022989"/>
    </source>
</evidence>
<protein>
    <recommendedName>
        <fullName evidence="9">High-affinity methionine permease</fullName>
    </recommendedName>
</protein>
<dbReference type="PANTHER" id="PTHR11785:SF353">
    <property type="entry name" value="METHIONINE TRANSPORTER (EUROFUNG)"/>
    <property type="match status" value="1"/>
</dbReference>
<feature type="transmembrane region" description="Helical" evidence="6">
    <location>
        <begin position="351"/>
        <end position="375"/>
    </location>
</feature>
<sequence length="585" mass="64004">MGFSDVFSSEKSGPTFQVDHDSSDSEPQVIHDGDLAYTRAKGGNDSKPSYQEAVGAPVESSSPLGYNVGWITVIFLNVNMMIGTGIFSTPASILNRTGSVGLALIFWVIGLFMAAAGLGVYLEFASYFPNRSGSEVVYLEQIYPRPKHFFPIAFAVQSVLLNFGSSNAIVLSNYVWAMTDKTPSEWETRGVAIAAYTLAIIFAVANNKWSLWASNVIGGIKVLTLVFISIAGLVALSGNIHHIPHPTANFKNGFSGETPNGNDLSSALVSIVFSYAGYNNAFNVVNEIKNPIPTLRKNTSIALIIVFILYFFCNIAYFAVVPKAEFAEAKEIAASLFFTKLFKNSRAAANVLNFLVLLSAFGNLLAVLIGSSRAIREIGRQGVLPFTDIWVSTQPFGTPLGPCLLNYALTVIMIIAPPAGDAFTFVVSLSTYPAAIFNFTLAIGIYILRRRRIRSGIGYSELKAWHIAVIFWILIQVFVLAMPWWPPKGGAYAGDVSFWYATYCVVGIAIILVCGLYYVVWMFLLPKWGHYAIRTELTDVGNEGAKTHHLVRVPTSALAKWDEDHDETGELRHRNVAQSDSAFQV</sequence>
<dbReference type="InterPro" id="IPR050598">
    <property type="entry name" value="AminoAcid_Transporter"/>
</dbReference>
<keyword evidence="2 6" id="KW-0812">Transmembrane</keyword>
<evidence type="ECO:0000256" key="2">
    <source>
        <dbReference type="ARBA" id="ARBA00022692"/>
    </source>
</evidence>
<gene>
    <name evidence="7" type="ORF">QQX98_009013</name>
</gene>
<evidence type="ECO:0008006" key="9">
    <source>
        <dbReference type="Google" id="ProtNLM"/>
    </source>
</evidence>
<dbReference type="PANTHER" id="PTHR11785">
    <property type="entry name" value="AMINO ACID TRANSPORTER"/>
    <property type="match status" value="1"/>
</dbReference>
<feature type="region of interest" description="Disordered" evidence="5">
    <location>
        <begin position="1"/>
        <end position="29"/>
    </location>
</feature>
<dbReference type="Proteomes" id="UP001498476">
    <property type="component" value="Unassembled WGS sequence"/>
</dbReference>
<evidence type="ECO:0000256" key="6">
    <source>
        <dbReference type="SAM" id="Phobius"/>
    </source>
</evidence>
<accession>A0ABR1GTI5</accession>
<feature type="compositionally biased region" description="Polar residues" evidence="5">
    <location>
        <begin position="1"/>
        <end position="15"/>
    </location>
</feature>
<feature type="transmembrane region" description="Helical" evidence="6">
    <location>
        <begin position="396"/>
        <end position="416"/>
    </location>
</feature>
<dbReference type="EMBL" id="JAZAVJ010000172">
    <property type="protein sequence ID" value="KAK7408827.1"/>
    <property type="molecule type" value="Genomic_DNA"/>
</dbReference>
<evidence type="ECO:0000313" key="7">
    <source>
        <dbReference type="EMBL" id="KAK7408827.1"/>
    </source>
</evidence>
<feature type="transmembrane region" description="Helical" evidence="6">
    <location>
        <begin position="422"/>
        <end position="448"/>
    </location>
</feature>
<dbReference type="Gene3D" id="1.20.1740.10">
    <property type="entry name" value="Amino acid/polyamine transporter I"/>
    <property type="match status" value="1"/>
</dbReference>
<name>A0ABR1GTI5_9HYPO</name>
<feature type="transmembrane region" description="Helical" evidence="6">
    <location>
        <begin position="149"/>
        <end position="176"/>
    </location>
</feature>
<dbReference type="InterPro" id="IPR002293">
    <property type="entry name" value="AA/rel_permease1"/>
</dbReference>
<keyword evidence="3 6" id="KW-1133">Transmembrane helix</keyword>
<reference evidence="7 8" key="1">
    <citation type="journal article" date="2025" name="Microbiol. Resour. Announc.">
        <title>Draft genome sequences for Neonectria magnoliae and Neonectria punicea, canker pathogens of Liriodendron tulipifera and Acer saccharum in West Virginia.</title>
        <authorList>
            <person name="Petronek H.M."/>
            <person name="Kasson M.T."/>
            <person name="Metheny A.M."/>
            <person name="Stauder C.M."/>
            <person name="Lovett B."/>
            <person name="Lynch S.C."/>
            <person name="Garnas J.R."/>
            <person name="Kasson L.R."/>
            <person name="Stajich J.E."/>
        </authorList>
    </citation>
    <scope>NUCLEOTIDE SEQUENCE [LARGE SCALE GENOMIC DNA]</scope>
    <source>
        <strain evidence="7 8">NRRL 64653</strain>
    </source>
</reference>
<dbReference type="Pfam" id="PF13520">
    <property type="entry name" value="AA_permease_2"/>
    <property type="match status" value="1"/>
</dbReference>
<feature type="transmembrane region" description="Helical" evidence="6">
    <location>
        <begin position="68"/>
        <end position="88"/>
    </location>
</feature>
<feature type="transmembrane region" description="Helical" evidence="6">
    <location>
        <begin position="497"/>
        <end position="524"/>
    </location>
</feature>
<evidence type="ECO:0000313" key="8">
    <source>
        <dbReference type="Proteomes" id="UP001498476"/>
    </source>
</evidence>
<feature type="transmembrane region" description="Helical" evidence="6">
    <location>
        <begin position="464"/>
        <end position="485"/>
    </location>
</feature>
<feature type="transmembrane region" description="Helical" evidence="6">
    <location>
        <begin position="188"/>
        <end position="205"/>
    </location>
</feature>
<comment type="caution">
    <text evidence="7">The sequence shown here is derived from an EMBL/GenBank/DDBJ whole genome shotgun (WGS) entry which is preliminary data.</text>
</comment>
<feature type="transmembrane region" description="Helical" evidence="6">
    <location>
        <begin position="211"/>
        <end position="236"/>
    </location>
</feature>
<proteinExistence type="predicted"/>
<feature type="transmembrane region" description="Helical" evidence="6">
    <location>
        <begin position="100"/>
        <end position="122"/>
    </location>
</feature>
<evidence type="ECO:0000256" key="1">
    <source>
        <dbReference type="ARBA" id="ARBA00004141"/>
    </source>
</evidence>
<keyword evidence="8" id="KW-1185">Reference proteome</keyword>
<organism evidence="7 8">
    <name type="scientific">Neonectria punicea</name>
    <dbReference type="NCBI Taxonomy" id="979145"/>
    <lineage>
        <taxon>Eukaryota</taxon>
        <taxon>Fungi</taxon>
        <taxon>Dikarya</taxon>
        <taxon>Ascomycota</taxon>
        <taxon>Pezizomycotina</taxon>
        <taxon>Sordariomycetes</taxon>
        <taxon>Hypocreomycetidae</taxon>
        <taxon>Hypocreales</taxon>
        <taxon>Nectriaceae</taxon>
        <taxon>Neonectria</taxon>
    </lineage>
</organism>
<evidence type="ECO:0000256" key="5">
    <source>
        <dbReference type="SAM" id="MobiDB-lite"/>
    </source>
</evidence>
<feature type="compositionally biased region" description="Basic and acidic residues" evidence="5">
    <location>
        <begin position="18"/>
        <end position="29"/>
    </location>
</feature>
<feature type="transmembrane region" description="Helical" evidence="6">
    <location>
        <begin position="301"/>
        <end position="320"/>
    </location>
</feature>
<keyword evidence="4 6" id="KW-0472">Membrane</keyword>
<comment type="subcellular location">
    <subcellularLocation>
        <location evidence="1">Membrane</location>
        <topology evidence="1">Multi-pass membrane protein</topology>
    </subcellularLocation>
</comment>